<keyword evidence="2" id="KW-0812">Transmembrane</keyword>
<sequence length="450" mass="49890">MALITQPSFISISHTNGGVSSFCKSSIFISSKSKNLRNLKFLASSSDSNNDSSEPKSSDNINSGKKEIPLAVRLAMEKAKKYKKTKTIDSSSSIIVPDKEESSGSGNAIGESSGDEYPEEKLSKKGVSRIPSIDFVGLSFSDKKQTRGLPAGLVPMTDSYSDGDLPEVEFIAGDISKFAPKTPLKPELTEEEQDDSDVYKPTVSTWGVFPRPSNISKTYGGGKVIQPGGIQEASRDKAAKDARTKKLVANYKSMAGLIVDPKLKSECEKTLKEGDTLMDKGKLQQALPYYEKVMKDMAFQNELHGRAALQWSICQDSLNRYGNTFDFKGFLRLWWNSTMNKDDNNRSAEARVMYEKLQSHPTVDVRKKAKQLNFGFEAMEMIKFKSTSLPINLGYQNYFDAFVEEKTGSARAADEEEDNIALRQTIPYVIFLLAPLFIVFLLALRKAVSL</sequence>
<feature type="region of interest" description="Disordered" evidence="1">
    <location>
        <begin position="43"/>
        <end position="65"/>
    </location>
</feature>
<name>A0A4Y7K778_PAPSO</name>
<dbReference type="AlphaFoldDB" id="A0A4Y7K778"/>
<keyword evidence="2" id="KW-1133">Transmembrane helix</keyword>
<evidence type="ECO:0000313" key="4">
    <source>
        <dbReference type="Proteomes" id="UP000316621"/>
    </source>
</evidence>
<feature type="region of interest" description="Disordered" evidence="1">
    <location>
        <begin position="90"/>
        <end position="125"/>
    </location>
</feature>
<organism evidence="3 4">
    <name type="scientific">Papaver somniferum</name>
    <name type="common">Opium poppy</name>
    <dbReference type="NCBI Taxonomy" id="3469"/>
    <lineage>
        <taxon>Eukaryota</taxon>
        <taxon>Viridiplantae</taxon>
        <taxon>Streptophyta</taxon>
        <taxon>Embryophyta</taxon>
        <taxon>Tracheophyta</taxon>
        <taxon>Spermatophyta</taxon>
        <taxon>Magnoliopsida</taxon>
        <taxon>Ranunculales</taxon>
        <taxon>Papaveraceae</taxon>
        <taxon>Papaveroideae</taxon>
        <taxon>Papaver</taxon>
    </lineage>
</organism>
<evidence type="ECO:0000256" key="1">
    <source>
        <dbReference type="SAM" id="MobiDB-lite"/>
    </source>
</evidence>
<dbReference type="Proteomes" id="UP000316621">
    <property type="component" value="Chromosome 7"/>
</dbReference>
<dbReference type="EMBL" id="CM010721">
    <property type="protein sequence ID" value="RZC68676.1"/>
    <property type="molecule type" value="Genomic_DNA"/>
</dbReference>
<keyword evidence="2" id="KW-0472">Membrane</keyword>
<gene>
    <name evidence="3" type="ORF">C5167_031834</name>
</gene>
<reference evidence="3 4" key="1">
    <citation type="journal article" date="2018" name="Science">
        <title>The opium poppy genome and morphinan production.</title>
        <authorList>
            <person name="Guo L."/>
            <person name="Winzer T."/>
            <person name="Yang X."/>
            <person name="Li Y."/>
            <person name="Ning Z."/>
            <person name="He Z."/>
            <person name="Teodor R."/>
            <person name="Lu Y."/>
            <person name="Bowser T.A."/>
            <person name="Graham I.A."/>
            <person name="Ye K."/>
        </authorList>
    </citation>
    <scope>NUCLEOTIDE SEQUENCE [LARGE SCALE GENOMIC DNA]</scope>
    <source>
        <strain evidence="4">cv. HN1</strain>
        <tissue evidence="3">Leaves</tissue>
    </source>
</reference>
<keyword evidence="4" id="KW-1185">Reference proteome</keyword>
<dbReference type="OMA" id="ALPYMIF"/>
<feature type="transmembrane region" description="Helical" evidence="2">
    <location>
        <begin position="426"/>
        <end position="444"/>
    </location>
</feature>
<dbReference type="PANTHER" id="PTHR35482:SF1">
    <property type="entry name" value="CYTOCHROME C OXIDASE SUBUNIT"/>
    <property type="match status" value="1"/>
</dbReference>
<dbReference type="Gramene" id="RZC68676">
    <property type="protein sequence ID" value="RZC68676"/>
    <property type="gene ID" value="C5167_031834"/>
</dbReference>
<dbReference type="STRING" id="3469.A0A4Y7K778"/>
<accession>A0A4Y7K778</accession>
<evidence type="ECO:0000313" key="3">
    <source>
        <dbReference type="EMBL" id="RZC68676.1"/>
    </source>
</evidence>
<proteinExistence type="predicted"/>
<evidence type="ECO:0000256" key="2">
    <source>
        <dbReference type="SAM" id="Phobius"/>
    </source>
</evidence>
<dbReference type="PANTHER" id="PTHR35482">
    <property type="entry name" value="CYTOCHROME C OXIDASE SUBUNIT"/>
    <property type="match status" value="1"/>
</dbReference>
<protein>
    <submittedName>
        <fullName evidence="3">Uncharacterized protein</fullName>
    </submittedName>
</protein>